<dbReference type="Proteomes" id="UP000708208">
    <property type="component" value="Unassembled WGS sequence"/>
</dbReference>
<evidence type="ECO:0000313" key="1">
    <source>
        <dbReference type="EMBL" id="CAG7728684.1"/>
    </source>
</evidence>
<reference evidence="1" key="1">
    <citation type="submission" date="2021-06" db="EMBL/GenBank/DDBJ databases">
        <authorList>
            <person name="Hodson N. C."/>
            <person name="Mongue J. A."/>
            <person name="Jaron S. K."/>
        </authorList>
    </citation>
    <scope>NUCLEOTIDE SEQUENCE</scope>
</reference>
<dbReference type="EMBL" id="CAJVCH010166756">
    <property type="protein sequence ID" value="CAG7728684.1"/>
    <property type="molecule type" value="Genomic_DNA"/>
</dbReference>
<gene>
    <name evidence="1" type="ORF">AFUS01_LOCUS17445</name>
</gene>
<organism evidence="1 2">
    <name type="scientific">Allacma fusca</name>
    <dbReference type="NCBI Taxonomy" id="39272"/>
    <lineage>
        <taxon>Eukaryota</taxon>
        <taxon>Metazoa</taxon>
        <taxon>Ecdysozoa</taxon>
        <taxon>Arthropoda</taxon>
        <taxon>Hexapoda</taxon>
        <taxon>Collembola</taxon>
        <taxon>Symphypleona</taxon>
        <taxon>Sminthuridae</taxon>
        <taxon>Allacma</taxon>
    </lineage>
</organism>
<comment type="caution">
    <text evidence="1">The sequence shown here is derived from an EMBL/GenBank/DDBJ whole genome shotgun (WGS) entry which is preliminary data.</text>
</comment>
<sequence length="342" mass="39994">TIIALLPLTYCYDWNCSPGDISGEGNRLCCNGEEYFVRNNPKYYSACDVEPKDDNLSYEDSIFLMYDCHVRKWLGSKPLTMKTYTTLMSHVSSSKDPLWKKLSPNETVIEAKDEKQRIETIKILYNEFIRALREVCLYGRSNQTSTLSKEEFVQKQEDILRLTADAPCQNITVPSFLVTYYNYYNDYYSTNSFNLKKCKDEIKDFIGEIKSEEEVYKNASMACFAVHFKNIKMSDIKNPNFDLENITSKFFPAFWSKSTKSLARDMIIHSLKNIYGVVKRTRDYLRLMRNEVQQEIDDALEDGERFKNTNAVVNAYLAGKLYAIFWRIRDYDVSNVNMFPDM</sequence>
<protein>
    <submittedName>
        <fullName evidence="1">Uncharacterized protein</fullName>
    </submittedName>
</protein>
<feature type="non-terminal residue" evidence="1">
    <location>
        <position position="1"/>
    </location>
</feature>
<keyword evidence="2" id="KW-1185">Reference proteome</keyword>
<evidence type="ECO:0000313" key="2">
    <source>
        <dbReference type="Proteomes" id="UP000708208"/>
    </source>
</evidence>
<dbReference type="AlphaFoldDB" id="A0A8J2K0B4"/>
<name>A0A8J2K0B4_9HEXA</name>
<accession>A0A8J2K0B4</accession>
<proteinExistence type="predicted"/>